<keyword evidence="2" id="KW-1185">Reference proteome</keyword>
<dbReference type="EMBL" id="JBHTGQ010000002">
    <property type="protein sequence ID" value="MFC7748721.1"/>
    <property type="molecule type" value="Genomic_DNA"/>
</dbReference>
<evidence type="ECO:0000313" key="1">
    <source>
        <dbReference type="EMBL" id="MFC7748721.1"/>
    </source>
</evidence>
<dbReference type="Proteomes" id="UP001596528">
    <property type="component" value="Unassembled WGS sequence"/>
</dbReference>
<proteinExistence type="predicted"/>
<organism evidence="1 2">
    <name type="scientific">Paenibacillus thermoaerophilus</name>
    <dbReference type="NCBI Taxonomy" id="1215385"/>
    <lineage>
        <taxon>Bacteria</taxon>
        <taxon>Bacillati</taxon>
        <taxon>Bacillota</taxon>
        <taxon>Bacilli</taxon>
        <taxon>Bacillales</taxon>
        <taxon>Paenibacillaceae</taxon>
        <taxon>Paenibacillus</taxon>
    </lineage>
</organism>
<protein>
    <submittedName>
        <fullName evidence="1">Uncharacterized protein</fullName>
    </submittedName>
</protein>
<dbReference type="RefSeq" id="WP_138787761.1">
    <property type="nucleotide sequence ID" value="NZ_JBHTGQ010000002.1"/>
</dbReference>
<gene>
    <name evidence="1" type="ORF">ACFQWB_02010</name>
</gene>
<reference evidence="2" key="1">
    <citation type="journal article" date="2019" name="Int. J. Syst. Evol. Microbiol.">
        <title>The Global Catalogue of Microorganisms (GCM) 10K type strain sequencing project: providing services to taxonomists for standard genome sequencing and annotation.</title>
        <authorList>
            <consortium name="The Broad Institute Genomics Platform"/>
            <consortium name="The Broad Institute Genome Sequencing Center for Infectious Disease"/>
            <person name="Wu L."/>
            <person name="Ma J."/>
        </authorList>
    </citation>
    <scope>NUCLEOTIDE SEQUENCE [LARGE SCALE GENOMIC DNA]</scope>
    <source>
        <strain evidence="2">JCM 18657</strain>
    </source>
</reference>
<evidence type="ECO:0000313" key="2">
    <source>
        <dbReference type="Proteomes" id="UP001596528"/>
    </source>
</evidence>
<name>A0ABW2V097_9BACL</name>
<comment type="caution">
    <text evidence="1">The sequence shown here is derived from an EMBL/GenBank/DDBJ whole genome shotgun (WGS) entry which is preliminary data.</text>
</comment>
<sequence length="65" mass="7783">MIFWPRHDFETYEREPVMKLYDESILSYKNVSVKISLISSDNPIPFQSRYDTIKAVVSYMQSYQP</sequence>
<accession>A0ABW2V097</accession>